<accession>A0A078LRV9</accession>
<dbReference type="Gene3D" id="2.30.30.830">
    <property type="match status" value="1"/>
</dbReference>
<evidence type="ECO:0000256" key="8">
    <source>
        <dbReference type="ARBA" id="ARBA00023136"/>
    </source>
</evidence>
<feature type="compositionally biased region" description="Polar residues" evidence="9">
    <location>
        <begin position="148"/>
        <end position="165"/>
    </location>
</feature>
<organism evidence="12 13">
    <name type="scientific">Pseudomonas saudiphocaensis</name>
    <dbReference type="NCBI Taxonomy" id="1499686"/>
    <lineage>
        <taxon>Bacteria</taxon>
        <taxon>Pseudomonadati</taxon>
        <taxon>Pseudomonadota</taxon>
        <taxon>Gammaproteobacteria</taxon>
        <taxon>Pseudomonadales</taxon>
        <taxon>Pseudomonadaceae</taxon>
        <taxon>Pseudomonas</taxon>
    </lineage>
</organism>
<evidence type="ECO:0000256" key="10">
    <source>
        <dbReference type="SAM" id="Phobius"/>
    </source>
</evidence>
<evidence type="ECO:0000256" key="4">
    <source>
        <dbReference type="ARBA" id="ARBA00022519"/>
    </source>
</evidence>
<dbReference type="RefSeq" id="WP_037022919.1">
    <property type="nucleotide sequence ID" value="NZ_CCSF01000001.1"/>
</dbReference>
<dbReference type="eggNOG" id="COG3031">
    <property type="taxonomic scope" value="Bacteria"/>
</dbReference>
<evidence type="ECO:0000313" key="13">
    <source>
        <dbReference type="Proteomes" id="UP000053902"/>
    </source>
</evidence>
<evidence type="ECO:0000313" key="12">
    <source>
        <dbReference type="EMBL" id="CDZ93829.1"/>
    </source>
</evidence>
<dbReference type="InterPro" id="IPR024961">
    <property type="entry name" value="T2SS_GspC_N"/>
</dbReference>
<keyword evidence="13" id="KW-1185">Reference proteome</keyword>
<evidence type="ECO:0000256" key="6">
    <source>
        <dbReference type="ARBA" id="ARBA00022927"/>
    </source>
</evidence>
<dbReference type="Proteomes" id="UP000053902">
    <property type="component" value="Unassembled WGS sequence"/>
</dbReference>
<evidence type="ECO:0000256" key="2">
    <source>
        <dbReference type="ARBA" id="ARBA00022448"/>
    </source>
</evidence>
<dbReference type="HOGENOM" id="CLU_1306166_0_0_6"/>
<sequence length="207" mass="22477">MAFPTALHKANRHAPLIVSAVILLLFGLYLAGRINEWLQLEHTPPTATSGTSQSADMALDIQRMESLFGAPPERAQTQQTSSGSELTLHGSFVHADPIRSTAIVQRAGHPPQLYRIGEELEPGLSLHSVYPDRVDVLRDGQIETLLFPSTRSAPAQTDYSEQATPAEQPDPQVEMLQQQLDALHQQTGGDTAPTEDAPADQPATEDD</sequence>
<evidence type="ECO:0000256" key="1">
    <source>
        <dbReference type="ARBA" id="ARBA00004533"/>
    </source>
</evidence>
<proteinExistence type="predicted"/>
<keyword evidence="4" id="KW-0997">Cell inner membrane</keyword>
<keyword evidence="7 10" id="KW-1133">Transmembrane helix</keyword>
<dbReference type="GO" id="GO:0015031">
    <property type="term" value="P:protein transport"/>
    <property type="evidence" value="ECO:0007669"/>
    <property type="project" value="UniProtKB-KW"/>
</dbReference>
<evidence type="ECO:0000256" key="9">
    <source>
        <dbReference type="SAM" id="MobiDB-lite"/>
    </source>
</evidence>
<feature type="transmembrane region" description="Helical" evidence="10">
    <location>
        <begin position="12"/>
        <end position="31"/>
    </location>
</feature>
<keyword evidence="5 10" id="KW-0812">Transmembrane</keyword>
<evidence type="ECO:0000256" key="5">
    <source>
        <dbReference type="ARBA" id="ARBA00022692"/>
    </source>
</evidence>
<feature type="region of interest" description="Disordered" evidence="9">
    <location>
        <begin position="148"/>
        <end position="207"/>
    </location>
</feature>
<dbReference type="EMBL" id="CCSF01000001">
    <property type="protein sequence ID" value="CDZ93829.1"/>
    <property type="molecule type" value="Genomic_DNA"/>
</dbReference>
<dbReference type="STRING" id="1499686.BN1079_01132"/>
<name>A0A078LRV9_9PSED</name>
<protein>
    <submittedName>
        <fullName evidence="12">Secretion protein XcpP</fullName>
    </submittedName>
</protein>
<dbReference type="GO" id="GO:0005886">
    <property type="term" value="C:plasma membrane"/>
    <property type="evidence" value="ECO:0007669"/>
    <property type="project" value="UniProtKB-SubCell"/>
</dbReference>
<dbReference type="Pfam" id="PF11356">
    <property type="entry name" value="T2SSC"/>
    <property type="match status" value="1"/>
</dbReference>
<keyword evidence="6" id="KW-0653">Protein transport</keyword>
<reference evidence="12 13" key="1">
    <citation type="submission" date="2014-07" db="EMBL/GenBank/DDBJ databases">
        <authorList>
            <person name="Urmite Genomes Urmite Genomes"/>
        </authorList>
    </citation>
    <scope>NUCLEOTIDE SEQUENCE [LARGE SCALE GENOMIC DNA]</scope>
    <source>
        <strain evidence="12 13">20_BN</strain>
    </source>
</reference>
<evidence type="ECO:0000256" key="3">
    <source>
        <dbReference type="ARBA" id="ARBA00022475"/>
    </source>
</evidence>
<evidence type="ECO:0000259" key="11">
    <source>
        <dbReference type="Pfam" id="PF11356"/>
    </source>
</evidence>
<keyword evidence="3" id="KW-1003">Cell membrane</keyword>
<gene>
    <name evidence="12" type="primary">xcpP</name>
    <name evidence="12" type="ORF">BN1079_01132</name>
</gene>
<keyword evidence="2" id="KW-0813">Transport</keyword>
<feature type="compositionally biased region" description="Polar residues" evidence="9">
    <location>
        <begin position="175"/>
        <end position="189"/>
    </location>
</feature>
<feature type="domain" description="Type II secretion system protein GspC N-terminal" evidence="11">
    <location>
        <begin position="25"/>
        <end position="146"/>
    </location>
</feature>
<comment type="subcellular location">
    <subcellularLocation>
        <location evidence="1">Cell inner membrane</location>
    </subcellularLocation>
</comment>
<evidence type="ECO:0000256" key="7">
    <source>
        <dbReference type="ARBA" id="ARBA00022989"/>
    </source>
</evidence>
<dbReference type="AlphaFoldDB" id="A0A078LRV9"/>
<keyword evidence="8 10" id="KW-0472">Membrane</keyword>